<sequence>MNYCLICGLPLGQKKKCPRCEERKQSNGECSYCAKIYNSTPKSPRRKYKHCPMCGEKLNKGKFKDWRVG</sequence>
<reference evidence="1 2" key="1">
    <citation type="submission" date="2021-06" db="EMBL/GenBank/DDBJ databases">
        <authorList>
            <person name="Sun Q."/>
            <person name="Li D."/>
        </authorList>
    </citation>
    <scope>NUCLEOTIDE SEQUENCE [LARGE SCALE GENOMIC DNA]</scope>
    <source>
        <strain evidence="1 2">MSJ-40</strain>
    </source>
</reference>
<dbReference type="EMBL" id="JAHLPM010000030">
    <property type="protein sequence ID" value="MBU5440278.1"/>
    <property type="molecule type" value="Genomic_DNA"/>
</dbReference>
<evidence type="ECO:0000313" key="2">
    <source>
        <dbReference type="Proteomes" id="UP000749471"/>
    </source>
</evidence>
<dbReference type="RefSeq" id="WP_216522371.1">
    <property type="nucleotide sequence ID" value="NZ_JAHLPM010000030.1"/>
</dbReference>
<evidence type="ECO:0008006" key="3">
    <source>
        <dbReference type="Google" id="ProtNLM"/>
    </source>
</evidence>
<gene>
    <name evidence="1" type="ORF">KQI42_19985</name>
</gene>
<keyword evidence="2" id="KW-1185">Reference proteome</keyword>
<accession>A0ABS6EBH7</accession>
<name>A0ABS6EBH7_9FIRM</name>
<proteinExistence type="predicted"/>
<organism evidence="1 2">
    <name type="scientific">Tissierella simiarum</name>
    <dbReference type="NCBI Taxonomy" id="2841534"/>
    <lineage>
        <taxon>Bacteria</taxon>
        <taxon>Bacillati</taxon>
        <taxon>Bacillota</taxon>
        <taxon>Tissierellia</taxon>
        <taxon>Tissierellales</taxon>
        <taxon>Tissierellaceae</taxon>
        <taxon>Tissierella</taxon>
    </lineage>
</organism>
<dbReference type="Proteomes" id="UP000749471">
    <property type="component" value="Unassembled WGS sequence"/>
</dbReference>
<comment type="caution">
    <text evidence="1">The sequence shown here is derived from an EMBL/GenBank/DDBJ whole genome shotgun (WGS) entry which is preliminary data.</text>
</comment>
<protein>
    <recommendedName>
        <fullName evidence="3">DZANK-type domain-containing protein</fullName>
    </recommendedName>
</protein>
<evidence type="ECO:0000313" key="1">
    <source>
        <dbReference type="EMBL" id="MBU5440278.1"/>
    </source>
</evidence>